<dbReference type="GO" id="GO:0005789">
    <property type="term" value="C:endoplasmic reticulum membrane"/>
    <property type="evidence" value="ECO:0007669"/>
    <property type="project" value="TreeGrafter"/>
</dbReference>
<organism evidence="16 17">
    <name type="scientific">Kalanchoe fedtschenkoi</name>
    <name type="common">Lavender scallops</name>
    <name type="synonym">South American air plant</name>
    <dbReference type="NCBI Taxonomy" id="63787"/>
    <lineage>
        <taxon>Eukaryota</taxon>
        <taxon>Viridiplantae</taxon>
        <taxon>Streptophyta</taxon>
        <taxon>Embryophyta</taxon>
        <taxon>Tracheophyta</taxon>
        <taxon>Spermatophyta</taxon>
        <taxon>Magnoliopsida</taxon>
        <taxon>eudicotyledons</taxon>
        <taxon>Gunneridae</taxon>
        <taxon>Pentapetalae</taxon>
        <taxon>Saxifragales</taxon>
        <taxon>Crassulaceae</taxon>
        <taxon>Kalanchoe</taxon>
    </lineage>
</organism>
<keyword evidence="11 14" id="KW-0472">Membrane</keyword>
<feature type="transmembrane region" description="Helical" evidence="14">
    <location>
        <begin position="97"/>
        <end position="116"/>
    </location>
</feature>
<keyword evidence="17" id="KW-1185">Reference proteome</keyword>
<proteinExistence type="inferred from homology"/>
<dbReference type="Proteomes" id="UP000594263">
    <property type="component" value="Unplaced"/>
</dbReference>
<evidence type="ECO:0000313" key="16">
    <source>
        <dbReference type="EnsemblPlants" id="Kaladp0266s0030.1.v1.1.CDS.1"/>
    </source>
</evidence>
<dbReference type="InterPro" id="IPR015876">
    <property type="entry name" value="Acyl-CoA_DS"/>
</dbReference>
<evidence type="ECO:0000256" key="4">
    <source>
        <dbReference type="ARBA" id="ARBA00022516"/>
    </source>
</evidence>
<dbReference type="Gramene" id="Kaladp0266s0030.1.v1.1">
    <property type="protein sequence ID" value="Kaladp0266s0030.1.v1.1.CDS.1"/>
    <property type="gene ID" value="Kaladp0266s0030.v1.1"/>
</dbReference>
<comment type="pathway">
    <text evidence="2">Lipid metabolism.</text>
</comment>
<dbReference type="PANTHER" id="PTHR11351">
    <property type="entry name" value="ACYL-COA DESATURASE"/>
    <property type="match status" value="1"/>
</dbReference>
<dbReference type="CDD" id="cd03505">
    <property type="entry name" value="Delta9-FADS-like"/>
    <property type="match status" value="1"/>
</dbReference>
<evidence type="ECO:0000256" key="2">
    <source>
        <dbReference type="ARBA" id="ARBA00005189"/>
    </source>
</evidence>
<evidence type="ECO:0000256" key="6">
    <source>
        <dbReference type="ARBA" id="ARBA00022832"/>
    </source>
</evidence>
<evidence type="ECO:0000256" key="10">
    <source>
        <dbReference type="ARBA" id="ARBA00023098"/>
    </source>
</evidence>
<comment type="subcellular location">
    <subcellularLocation>
        <location evidence="1">Membrane</location>
        <topology evidence="1">Multi-pass membrane protein</topology>
    </subcellularLocation>
</comment>
<evidence type="ECO:0000313" key="17">
    <source>
        <dbReference type="Proteomes" id="UP000594263"/>
    </source>
</evidence>
<comment type="similarity">
    <text evidence="3 13">Belongs to the fatty acid desaturase type 1 family.</text>
</comment>
<name>A0A7N0V926_KALFE</name>
<keyword evidence="5 13" id="KW-0812">Transmembrane</keyword>
<evidence type="ECO:0000256" key="8">
    <source>
        <dbReference type="ARBA" id="ARBA00023002"/>
    </source>
</evidence>
<keyword evidence="9" id="KW-0408">Iron</keyword>
<dbReference type="GO" id="GO:0042761">
    <property type="term" value="P:very long-chain fatty acid biosynthetic process"/>
    <property type="evidence" value="ECO:0007669"/>
    <property type="project" value="TreeGrafter"/>
</dbReference>
<sequence length="369" mass="43045">MALKLVQSPLSMPPYYHYRRPPFVRHITPPHIVSRTLSIKHVASSLHHDSRMSQIKQFTPAALQTSDRIATAYITSDVKTEKPIRPFWEREWLPNDIFRFVLFVGIHLVCLSAPFYFTWPAFWLGFALYIVTGLFGITLSYHRNLTHRSFNLPKWLEYTCAYCGVLAGQGNPLDWVSTHRYHHQFTDTSKDPHSPNEGFWFSHMKWIVDRTYLTKKCGEPDNVSDLRKQPFYRFIESTYYLHLLASSIALFAAGGIPFFVWGGAMRAVFVIHITFMVNSVCHIWGERVWNTSDLSKNNWWVALLSFGEGWHNNHHAFEYSARQGFEWWQIDMTWGVIRMLEALGLATDVKLPTEQQKKRMALKNSIVAR</sequence>
<evidence type="ECO:0000259" key="15">
    <source>
        <dbReference type="Pfam" id="PF00487"/>
    </source>
</evidence>
<keyword evidence="7 14" id="KW-1133">Transmembrane helix</keyword>
<reference evidence="16" key="1">
    <citation type="submission" date="2021-01" db="UniProtKB">
        <authorList>
            <consortium name="EnsemblPlants"/>
        </authorList>
    </citation>
    <scope>IDENTIFICATION</scope>
</reference>
<keyword evidence="8 13" id="KW-0560">Oxidoreductase</keyword>
<feature type="transmembrane region" description="Helical" evidence="14">
    <location>
        <begin position="239"/>
        <end position="261"/>
    </location>
</feature>
<dbReference type="OMA" id="KNTWWLA"/>
<evidence type="ECO:0000256" key="5">
    <source>
        <dbReference type="ARBA" id="ARBA00022692"/>
    </source>
</evidence>
<evidence type="ECO:0000256" key="12">
    <source>
        <dbReference type="ARBA" id="ARBA00023160"/>
    </source>
</evidence>
<comment type="cofactor">
    <cofactor evidence="13">
        <name>Fe(2+)</name>
        <dbReference type="ChEBI" id="CHEBI:29033"/>
    </cofactor>
</comment>
<dbReference type="GO" id="GO:0016717">
    <property type="term" value="F:oxidoreductase activity, acting on paired donors, with oxidation of a pair of donors resulting in the reduction of molecular oxygen to two molecules of water"/>
    <property type="evidence" value="ECO:0007669"/>
    <property type="project" value="InterPro"/>
</dbReference>
<dbReference type="PRINTS" id="PR00075">
    <property type="entry name" value="FACDDSATRASE"/>
</dbReference>
<dbReference type="Pfam" id="PF00487">
    <property type="entry name" value="FA_desaturase"/>
    <property type="match status" value="1"/>
</dbReference>
<feature type="domain" description="Fatty acid desaturase" evidence="15">
    <location>
        <begin position="118"/>
        <end position="336"/>
    </location>
</feature>
<keyword evidence="4 13" id="KW-0444">Lipid biosynthesis</keyword>
<feature type="transmembrane region" description="Helical" evidence="14">
    <location>
        <begin position="122"/>
        <end position="141"/>
    </location>
</feature>
<evidence type="ECO:0000256" key="9">
    <source>
        <dbReference type="ARBA" id="ARBA00023004"/>
    </source>
</evidence>
<evidence type="ECO:0000256" key="3">
    <source>
        <dbReference type="ARBA" id="ARBA00009295"/>
    </source>
</evidence>
<protein>
    <recommendedName>
        <fullName evidence="15">Fatty acid desaturase domain-containing protein</fullName>
    </recommendedName>
</protein>
<dbReference type="AlphaFoldDB" id="A0A7N0V926"/>
<keyword evidence="10" id="KW-0443">Lipid metabolism</keyword>
<evidence type="ECO:0000256" key="1">
    <source>
        <dbReference type="ARBA" id="ARBA00004141"/>
    </source>
</evidence>
<evidence type="ECO:0000256" key="7">
    <source>
        <dbReference type="ARBA" id="ARBA00022989"/>
    </source>
</evidence>
<dbReference type="InterPro" id="IPR005804">
    <property type="entry name" value="FA_desaturase_dom"/>
</dbReference>
<keyword evidence="6" id="KW-0276">Fatty acid metabolism</keyword>
<keyword evidence="12 13" id="KW-0275">Fatty acid biosynthesis</keyword>
<evidence type="ECO:0000256" key="14">
    <source>
        <dbReference type="SAM" id="Phobius"/>
    </source>
</evidence>
<evidence type="ECO:0000256" key="11">
    <source>
        <dbReference type="ARBA" id="ARBA00023136"/>
    </source>
</evidence>
<evidence type="ECO:0000256" key="13">
    <source>
        <dbReference type="RuleBase" id="RU000581"/>
    </source>
</evidence>
<comment type="domain">
    <text evidence="13">The histidine box domains are involved in binding the catalytic metal ions.</text>
</comment>
<dbReference type="EnsemblPlants" id="Kaladp0266s0030.1.v1.1">
    <property type="protein sequence ID" value="Kaladp0266s0030.1.v1.1.CDS.1"/>
    <property type="gene ID" value="Kaladp0266s0030.v1.1"/>
</dbReference>
<accession>A0A7N0V926</accession>
<dbReference type="PANTHER" id="PTHR11351:SF31">
    <property type="entry name" value="DESATURASE 1, ISOFORM A-RELATED"/>
    <property type="match status" value="1"/>
</dbReference>